<evidence type="ECO:0000313" key="4">
    <source>
        <dbReference type="Proteomes" id="UP000019243"/>
    </source>
</evidence>
<keyword evidence="4" id="KW-1185">Reference proteome</keyword>
<dbReference type="Pfam" id="PF01345">
    <property type="entry name" value="DUF11"/>
    <property type="match status" value="1"/>
</dbReference>
<comment type="caution">
    <text evidence="3">The sequence shown here is derived from an EMBL/GenBank/DDBJ whole genome shotgun (WGS) entry which is preliminary data.</text>
</comment>
<reference evidence="3 4" key="1">
    <citation type="submission" date="2012-12" db="EMBL/GenBank/DDBJ databases">
        <title>Novel taxa of Listeriaceae from agricultural environments in the United States.</title>
        <authorList>
            <person name="den Bakker H.C."/>
            <person name="Allred A."/>
            <person name="Warchocki S."/>
            <person name="Wright E.M."/>
            <person name="Burrell A."/>
            <person name="Nightingale K.K."/>
            <person name="Kephart D."/>
            <person name="Wiedmann M."/>
        </authorList>
    </citation>
    <scope>NUCLEOTIDE SEQUENCE [LARGE SCALE GENOMIC DNA]</scope>
    <source>
        <strain evidence="3 4">FSL F6-1037</strain>
    </source>
</reference>
<dbReference type="Proteomes" id="UP000019243">
    <property type="component" value="Unassembled WGS sequence"/>
</dbReference>
<dbReference type="RefSeq" id="WP_035315945.1">
    <property type="nucleotide sequence ID" value="NZ_AODH01000127.1"/>
</dbReference>
<gene>
    <name evidence="3" type="ORF">BCAMP_13081</name>
</gene>
<protein>
    <recommendedName>
        <fullName evidence="2">DUF11 domain-containing protein</fullName>
    </recommendedName>
</protein>
<accession>W7C2L3</accession>
<dbReference type="EMBL" id="AODH01000127">
    <property type="protein sequence ID" value="EUJ31282.1"/>
    <property type="molecule type" value="Genomic_DNA"/>
</dbReference>
<evidence type="ECO:0000259" key="2">
    <source>
        <dbReference type="Pfam" id="PF01345"/>
    </source>
</evidence>
<feature type="non-terminal residue" evidence="3">
    <location>
        <position position="1"/>
    </location>
</feature>
<sequence length="137" mass="14855">KHRHVGDILNYSIKLTHEAGSGPWVGQVVDKLPNHVSYVPNSTTIDGKAVADKEIWNEQTLTVKELRLTNETATAVIAFKVKLESESVGTTVVNKAVATPKDPDDNPPVPDIPSVPTVVVPTAGKLKAEKKRLQCQQ</sequence>
<dbReference type="NCBIfam" id="TIGR01451">
    <property type="entry name" value="B_ant_repeat"/>
    <property type="match status" value="1"/>
</dbReference>
<evidence type="ECO:0000256" key="1">
    <source>
        <dbReference type="SAM" id="MobiDB-lite"/>
    </source>
</evidence>
<organism evidence="3 4">
    <name type="scientific">Brochothrix campestris FSL F6-1037</name>
    <dbReference type="NCBI Taxonomy" id="1265861"/>
    <lineage>
        <taxon>Bacteria</taxon>
        <taxon>Bacillati</taxon>
        <taxon>Bacillota</taxon>
        <taxon>Bacilli</taxon>
        <taxon>Bacillales</taxon>
        <taxon>Listeriaceae</taxon>
        <taxon>Brochothrix</taxon>
    </lineage>
</organism>
<feature type="region of interest" description="Disordered" evidence="1">
    <location>
        <begin position="96"/>
        <end position="116"/>
    </location>
</feature>
<dbReference type="InterPro" id="IPR001434">
    <property type="entry name" value="OmcB-like_DUF11"/>
</dbReference>
<dbReference type="STRING" id="1265861.BCAMP_13081"/>
<proteinExistence type="predicted"/>
<name>W7C2L3_9LIST</name>
<evidence type="ECO:0000313" key="3">
    <source>
        <dbReference type="EMBL" id="EUJ31282.1"/>
    </source>
</evidence>
<dbReference type="AlphaFoldDB" id="W7C2L3"/>
<dbReference type="InterPro" id="IPR047589">
    <property type="entry name" value="DUF11_rpt"/>
</dbReference>
<feature type="domain" description="DUF11" evidence="2">
    <location>
        <begin position="4"/>
        <end position="107"/>
    </location>
</feature>